<feature type="transmembrane region" description="Helical" evidence="10">
    <location>
        <begin position="245"/>
        <end position="264"/>
    </location>
</feature>
<keyword evidence="3 10" id="KW-0812">Transmembrane</keyword>
<evidence type="ECO:0000313" key="11">
    <source>
        <dbReference type="EMBL" id="KZL21459.1"/>
    </source>
</evidence>
<dbReference type="STRING" id="989403.SAMN05421798_10626"/>
<dbReference type="PANTHER" id="PTHR43427:SF6">
    <property type="entry name" value="CHLORIDE CHANNEL PROTEIN CLC-E"/>
    <property type="match status" value="1"/>
</dbReference>
<dbReference type="Proteomes" id="UP000076577">
    <property type="component" value="Unassembled WGS sequence"/>
</dbReference>
<name>A0A161V8Z1_9HYPH</name>
<keyword evidence="4 10" id="KW-1133">Transmembrane helix</keyword>
<evidence type="ECO:0000256" key="8">
    <source>
        <dbReference type="ARBA" id="ARBA00023214"/>
    </source>
</evidence>
<organism evidence="11 12">
    <name type="scientific">Pseudovibrio axinellae</name>
    <dbReference type="NCBI Taxonomy" id="989403"/>
    <lineage>
        <taxon>Bacteria</taxon>
        <taxon>Pseudomonadati</taxon>
        <taxon>Pseudomonadota</taxon>
        <taxon>Alphaproteobacteria</taxon>
        <taxon>Hyphomicrobiales</taxon>
        <taxon>Stappiaceae</taxon>
        <taxon>Pseudovibrio</taxon>
    </lineage>
</organism>
<dbReference type="PRINTS" id="PR00762">
    <property type="entry name" value="CLCHANNEL"/>
</dbReference>
<dbReference type="InterPro" id="IPR001807">
    <property type="entry name" value="ClC"/>
</dbReference>
<dbReference type="InterPro" id="IPR050368">
    <property type="entry name" value="ClC-type_chloride_channel"/>
</dbReference>
<feature type="transmembrane region" description="Helical" evidence="10">
    <location>
        <begin position="112"/>
        <end position="132"/>
    </location>
</feature>
<evidence type="ECO:0000256" key="1">
    <source>
        <dbReference type="ARBA" id="ARBA00004141"/>
    </source>
</evidence>
<dbReference type="SUPFAM" id="SSF81340">
    <property type="entry name" value="Clc chloride channel"/>
    <property type="match status" value="1"/>
</dbReference>
<feature type="transmembrane region" description="Helical" evidence="10">
    <location>
        <begin position="66"/>
        <end position="92"/>
    </location>
</feature>
<feature type="transmembrane region" description="Helical" evidence="10">
    <location>
        <begin position="357"/>
        <end position="377"/>
    </location>
</feature>
<feature type="transmembrane region" description="Helical" evidence="10">
    <location>
        <begin position="415"/>
        <end position="440"/>
    </location>
</feature>
<dbReference type="EMBL" id="LMCB01000004">
    <property type="protein sequence ID" value="KZL21459.1"/>
    <property type="molecule type" value="Genomic_DNA"/>
</dbReference>
<sequence length="579" mass="61909">MRINQQLKASPDWRFLGNLVKEDASHSLLHQATILNRANVLKTAMKLAYKWIEPNIRLFMSSRLPLVWFLALIIGATVGGSAILFRIGISLVQWTWLGTTSERMISAASEQPWYVIILAPTIGGVIVGLLLYTIQKKQRAGGVADVIEARAHGGTGLPFWPGISSAFITLISLGSGASAGREGPVVHLGATLGTSIFSKLNLPDSTMRILLAAGVASAVSASFNAPIAGVLFAHEVILGHYAMTAFVPIVLSSAMGTLVSRLYFGDVAAFIVPEYQINTYWEFPAFVLLGIICAIVAITFQFALIGSDWIARNVKMPVWLRPIVGGLMVGSIAVFYPEVIGVGYEATDGALNSELPLTLMLSLLVAKTAATAITLASRFGGGIFSPSLYLGAMTGGAFGIIAANNLPEMASSHGLYAILGMGAVASAVLGAPISTTMIVFELTGGYELSIALLIAVSISTGLNQAIHGRSYFHWQLEMRGVMLQDGAHKWLVRIVHVEDFADPPRADGETTFDPQSQGSFLAPLDTLEKALKTFDDAGKSTLPVIDPKEPTKIIGYASHIKALRYFNSALIQANVEEHR</sequence>
<dbReference type="GO" id="GO:0005254">
    <property type="term" value="F:chloride channel activity"/>
    <property type="evidence" value="ECO:0007669"/>
    <property type="project" value="UniProtKB-KW"/>
</dbReference>
<keyword evidence="5" id="KW-0406">Ion transport</keyword>
<accession>A0A161V8Z1</accession>
<feature type="transmembrane region" description="Helical" evidence="10">
    <location>
        <begin position="446"/>
        <end position="466"/>
    </location>
</feature>
<evidence type="ECO:0000256" key="7">
    <source>
        <dbReference type="ARBA" id="ARBA00023173"/>
    </source>
</evidence>
<comment type="subcellular location">
    <subcellularLocation>
        <location evidence="1">Membrane</location>
        <topology evidence="1">Multi-pass membrane protein</topology>
    </subcellularLocation>
</comment>
<keyword evidence="9" id="KW-0407">Ion channel</keyword>
<evidence type="ECO:0000256" key="6">
    <source>
        <dbReference type="ARBA" id="ARBA00023136"/>
    </source>
</evidence>
<evidence type="ECO:0000256" key="5">
    <source>
        <dbReference type="ARBA" id="ARBA00023065"/>
    </source>
</evidence>
<evidence type="ECO:0000256" key="2">
    <source>
        <dbReference type="ARBA" id="ARBA00022448"/>
    </source>
</evidence>
<gene>
    <name evidence="11" type="primary">clcA</name>
    <name evidence="11" type="ORF">PsAD2_00754</name>
</gene>
<feature type="transmembrane region" description="Helical" evidence="10">
    <location>
        <begin position="209"/>
        <end position="233"/>
    </location>
</feature>
<keyword evidence="7" id="KW-0869">Chloride channel</keyword>
<dbReference type="CDD" id="cd00400">
    <property type="entry name" value="Voltage_gated_ClC"/>
    <property type="match status" value="1"/>
</dbReference>
<dbReference type="PATRIC" id="fig|989403.3.peg.800"/>
<evidence type="ECO:0000256" key="9">
    <source>
        <dbReference type="ARBA" id="ARBA00023303"/>
    </source>
</evidence>
<keyword evidence="6 10" id="KW-0472">Membrane</keyword>
<proteinExistence type="predicted"/>
<feature type="transmembrane region" description="Helical" evidence="10">
    <location>
        <begin position="285"/>
        <end position="306"/>
    </location>
</feature>
<evidence type="ECO:0000256" key="4">
    <source>
        <dbReference type="ARBA" id="ARBA00022989"/>
    </source>
</evidence>
<keyword evidence="12" id="KW-1185">Reference proteome</keyword>
<reference evidence="11 12" key="1">
    <citation type="journal article" date="2016" name="Front. Microbiol.">
        <title>Comparative Genomic Analysis Reveals a Diverse Repertoire of Genes Involved in Prokaryote-Eukaryote Interactions within the Pseudovibrio Genus.</title>
        <authorList>
            <person name="Romano S."/>
            <person name="Fernandez-Guerra A."/>
            <person name="Reen F.J."/>
            <person name="Glockner F.O."/>
            <person name="Crowley S.P."/>
            <person name="O'Sullivan O."/>
            <person name="Cotter P.D."/>
            <person name="Adams C."/>
            <person name="Dobson A.D."/>
            <person name="O'Gara F."/>
        </authorList>
    </citation>
    <scope>NUCLEOTIDE SEQUENCE [LARGE SCALE GENOMIC DNA]</scope>
    <source>
        <strain evidence="11 12">Ad2</strain>
    </source>
</reference>
<dbReference type="AlphaFoldDB" id="A0A161V8Z1"/>
<protein>
    <submittedName>
        <fullName evidence="11">H(+)/Cl(-) exchange transporter ClcA</fullName>
    </submittedName>
</protein>
<dbReference type="PANTHER" id="PTHR43427">
    <property type="entry name" value="CHLORIDE CHANNEL PROTEIN CLC-E"/>
    <property type="match status" value="1"/>
</dbReference>
<keyword evidence="2" id="KW-0813">Transport</keyword>
<evidence type="ECO:0000313" key="12">
    <source>
        <dbReference type="Proteomes" id="UP000076577"/>
    </source>
</evidence>
<evidence type="ECO:0000256" key="3">
    <source>
        <dbReference type="ARBA" id="ARBA00022692"/>
    </source>
</evidence>
<comment type="caution">
    <text evidence="11">The sequence shown here is derived from an EMBL/GenBank/DDBJ whole genome shotgun (WGS) entry which is preliminary data.</text>
</comment>
<dbReference type="GO" id="GO:0034707">
    <property type="term" value="C:chloride channel complex"/>
    <property type="evidence" value="ECO:0007669"/>
    <property type="project" value="UniProtKB-KW"/>
</dbReference>
<dbReference type="Gene3D" id="1.10.3080.10">
    <property type="entry name" value="Clc chloride channel"/>
    <property type="match status" value="1"/>
</dbReference>
<keyword evidence="8" id="KW-0868">Chloride</keyword>
<dbReference type="InterPro" id="IPR014743">
    <property type="entry name" value="Cl-channel_core"/>
</dbReference>
<feature type="transmembrane region" description="Helical" evidence="10">
    <location>
        <begin position="383"/>
        <end position="403"/>
    </location>
</feature>
<dbReference type="Pfam" id="PF00654">
    <property type="entry name" value="Voltage_CLC"/>
    <property type="match status" value="1"/>
</dbReference>
<evidence type="ECO:0000256" key="10">
    <source>
        <dbReference type="SAM" id="Phobius"/>
    </source>
</evidence>
<feature type="transmembrane region" description="Helical" evidence="10">
    <location>
        <begin position="318"/>
        <end position="336"/>
    </location>
</feature>